<dbReference type="GO" id="GO:0005524">
    <property type="term" value="F:ATP binding"/>
    <property type="evidence" value="ECO:0007669"/>
    <property type="project" value="UniProtKB-KW"/>
</dbReference>
<keyword evidence="12" id="KW-1185">Reference proteome</keyword>
<dbReference type="STRING" id="48269.A0A183L9D4"/>
<evidence type="ECO:0000256" key="9">
    <source>
        <dbReference type="SAM" id="MobiDB-lite"/>
    </source>
</evidence>
<evidence type="ECO:0000256" key="3">
    <source>
        <dbReference type="ARBA" id="ARBA00022692"/>
    </source>
</evidence>
<protein>
    <submittedName>
        <fullName evidence="11">Uncharacterized protein</fullName>
    </submittedName>
</protein>
<keyword evidence="5" id="KW-0547">Nucleotide-binding</keyword>
<dbReference type="InterPro" id="IPR013525">
    <property type="entry name" value="ABC2_TM"/>
</dbReference>
<evidence type="ECO:0000256" key="5">
    <source>
        <dbReference type="ARBA" id="ARBA00022741"/>
    </source>
</evidence>
<feature type="transmembrane region" description="Helical" evidence="10">
    <location>
        <begin position="808"/>
        <end position="829"/>
    </location>
</feature>
<dbReference type="Gene3D" id="3.40.50.300">
    <property type="entry name" value="P-loop containing nucleotide triphosphate hydrolases"/>
    <property type="match status" value="1"/>
</dbReference>
<comment type="subcellular location">
    <subcellularLocation>
        <location evidence="1">Membrane</location>
        <topology evidence="1">Multi-pass membrane protein</topology>
    </subcellularLocation>
</comment>
<evidence type="ECO:0000256" key="10">
    <source>
        <dbReference type="SAM" id="Phobius"/>
    </source>
</evidence>
<dbReference type="SMART" id="SM00382">
    <property type="entry name" value="AAA"/>
    <property type="match status" value="1"/>
</dbReference>
<feature type="transmembrane region" description="Helical" evidence="10">
    <location>
        <begin position="662"/>
        <end position="687"/>
    </location>
</feature>
<evidence type="ECO:0000256" key="6">
    <source>
        <dbReference type="ARBA" id="ARBA00022840"/>
    </source>
</evidence>
<accession>A0A183L9D4</accession>
<sequence>MKDPNYKDTKISLSKSKEFFIHYQLLMWKNFLLRKRRPGFLLVEILVPLMIPIILVGMRTESPPVNENTCHVRSVNLPTMGLFSYLQSIFCNFLYRCHSIDPDSTSQQYNYTVFGNLLENISSIVGDLLTENVTKDFQHFNISNFLQFMNNPNSQSLKQLKFILFNIQQIYQDIFNELIYENDNTNESNNHHYNDNNQINELHNKTINFGIFNITIKQIYWLSTISRFICGTKTSHLNDIGQLMEFIKDIDFSNLFDIEKKLTRIQRSLPLITTMNSMNSINYNYKINCISLQKLLHNKLFIQYTGRIRFLLNGYIFYYPVNQWTNEIMYRVMEPQRLLIFFKNTLKQYQLHTKPILNYYLSNTSLLIQIRHLLNLCILNSNNHNNNNSNTVLHNTIRNMCIKGLYWLSPEINNYTNQTNDLLNKPIIFNRINNIIDIIIQLLDCFPLTTNVYGVNNETNFNLYMDLFKSQVHPIVQGIIFNNTIFSSINHTNYTLDMLKNSSTIVTIRQSSYLIDDTNNYKVLDHTWHPGPRNNVNDGDTKYFTSGFLDIQDLISNAIIEISNNLPERIQRLNNSWNIWNTSSSSSSSSSSSMDLLIGKQMKFFPTTCYINDKFLYKITKLLPQLLILTWILTAMLLTKYIVEEKELYIKEFTKIMGFTNIIHWFSWFSSTFIIVLPITIIITIILKYGNIIILSNIFIIFILFLSYIISIIMFCFLCSIFFYKANLSAIITGLFYFILYIPLPIILMNEKSITEELIIFTSLSNQVAFCLGIYSLLRSESQGFGTQWNNIWYIKLSDSLYSPGKCILMLWIDSILYLCITLLIEWIISNNHSIYQLFYSRIKYQNWKIIKKNHEKNPINSINNNNNNVYEENGQFPLCIESNKECLPISISVKNISKIYNKNNKPALNQLTIDFYTNQITSLLGHNGSGKSTLISILTGIHKPSNGTAYICGYNIYNQMNIIRNNLGYCPQHNILFDYFTVIEHIKFYAKLKGFNHEQINMEIQYFIKLLNLNHKLNDQVKYLSGGQKRKLSIAIAFIGHSSIILLDEPTTGIDPYSRRSIWDLIIKMKFNKTIIITTHHMDEADILGDRIAIISQGKLKCYGSSLYLKSIYNQGYYLILERQNQFINNNSIENHNNNNNNDTLINETINYIINYLKQYINDINLIDFNQNELIFHIPIHNIIDGSLSQLLKQFENQQSNNDQMKLPIELLSHGIISYGLTDTSLEEIFLSIADDPAMLSKNSNNSLYDHITTMNDNQYEIDKNQVNTSINQIQQEQQSEMLTDTKLYESNLTDIGQISSSSSSTTTLLRHLHRKYDYKTNKQSNDIINNKSIINENIPLNQPNIKQQIKAMFIKRYHYFKRSKLSIFIEFILPICVLILALKSSQFFIKTKSYQPMIITPWLMINDKNKLPLNTFYENNLYELNDPIKNLMNQSKLYKSILNIGWNYENALKNPYGWTGIGCLSKEILKNINGYYKIYDQCNLSNIKIIKNDLTYYEMNNIRSIQSNECLCNLSCSINSYISAEQQPSSRILPTNDIFYNLTSFKVSNYLINTQYQYIRQRYGGLSYHTLNYPLFRKMFKYLLNSNHLFIHLLTNTTSIYDIHNNIIKKDTFWIDLITFLKLSLPSISYLRIWFNNKGYVSGSAYLNSLHNLQLNMLLNNQMNLTHIIFINYPLLTLSNQNEYNLSLSKELLIDLTLSLFTLLSLSLIPASFISFIIKENNINSKHLQIVSGLKPIIYWLTSYLWDIINYIICGLLCIIIFIIFNKLAYIHSDVIYAFILLILLYGIAIIPMLYMTTYFITSSSTSLVILSIFNLLIGSITCMCTLILDEFSKNNLFLEIINNILKYIFIIFPQYCLSRGLFDLAKRYYIINTIKQYTTEIKKSSSSLSSLSWIDYNMNPFHWNLLGHKLFALFIESCLFFLLVLLKEKNFFIQSIKYYFYKNYPNLLFKHHMLLMKKLNQIKSNHNINDNDQSMIDNNNNNDDNEENNSEDEDVHAERLRISKVCVFFCGFMIVVVVEISF</sequence>
<feature type="transmembrane region" description="Helical" evidence="10">
    <location>
        <begin position="1909"/>
        <end position="1929"/>
    </location>
</feature>
<evidence type="ECO:0000256" key="1">
    <source>
        <dbReference type="ARBA" id="ARBA00004141"/>
    </source>
</evidence>
<dbReference type="InterPro" id="IPR003593">
    <property type="entry name" value="AAA+_ATPase"/>
</dbReference>
<feature type="transmembrane region" description="Helical" evidence="10">
    <location>
        <begin position="622"/>
        <end position="642"/>
    </location>
</feature>
<dbReference type="EMBL" id="UZAI01000077">
    <property type="protein sequence ID" value="VDO48181.1"/>
    <property type="molecule type" value="Genomic_DNA"/>
</dbReference>
<name>A0A183L9D4_9TREM</name>
<dbReference type="FunFam" id="3.40.50.300:FF:000298">
    <property type="entry name" value="ATP-binding cassette sub-family A member 12"/>
    <property type="match status" value="1"/>
</dbReference>
<feature type="region of interest" description="Disordered" evidence="9">
    <location>
        <begin position="1972"/>
        <end position="1995"/>
    </location>
</feature>
<dbReference type="InterPro" id="IPR017871">
    <property type="entry name" value="ABC_transporter-like_CS"/>
</dbReference>
<feature type="transmembrane region" description="Helical" evidence="10">
    <location>
        <begin position="1367"/>
        <end position="1384"/>
    </location>
</feature>
<feature type="transmembrane region" description="Helical" evidence="10">
    <location>
        <begin position="1698"/>
        <end position="1720"/>
    </location>
</feature>
<dbReference type="InterPro" id="IPR027417">
    <property type="entry name" value="P-loop_NTPase"/>
</dbReference>
<dbReference type="GO" id="GO:0016887">
    <property type="term" value="F:ATP hydrolysis activity"/>
    <property type="evidence" value="ECO:0007669"/>
    <property type="project" value="InterPro"/>
</dbReference>
<evidence type="ECO:0000256" key="7">
    <source>
        <dbReference type="ARBA" id="ARBA00022989"/>
    </source>
</evidence>
<proteinExistence type="predicted"/>
<organism evidence="11 12">
    <name type="scientific">Schistosoma margrebowiei</name>
    <dbReference type="NCBI Taxonomy" id="48269"/>
    <lineage>
        <taxon>Eukaryota</taxon>
        <taxon>Metazoa</taxon>
        <taxon>Spiralia</taxon>
        <taxon>Lophotrochozoa</taxon>
        <taxon>Platyhelminthes</taxon>
        <taxon>Trematoda</taxon>
        <taxon>Digenea</taxon>
        <taxon>Strigeidida</taxon>
        <taxon>Schistosomatoidea</taxon>
        <taxon>Schistosomatidae</taxon>
        <taxon>Schistosoma</taxon>
    </lineage>
</organism>
<dbReference type="GO" id="GO:0005319">
    <property type="term" value="F:lipid transporter activity"/>
    <property type="evidence" value="ECO:0007669"/>
    <property type="project" value="TreeGrafter"/>
</dbReference>
<feature type="transmembrane region" description="Helical" evidence="10">
    <location>
        <begin position="699"/>
        <end position="724"/>
    </location>
</feature>
<feature type="compositionally biased region" description="Low complexity" evidence="9">
    <location>
        <begin position="1972"/>
        <end position="1985"/>
    </location>
</feature>
<dbReference type="InterPro" id="IPR026082">
    <property type="entry name" value="ABCA"/>
</dbReference>
<dbReference type="Pfam" id="PF00005">
    <property type="entry name" value="ABC_tran"/>
    <property type="match status" value="1"/>
</dbReference>
<reference evidence="11 12" key="1">
    <citation type="submission" date="2018-11" db="EMBL/GenBank/DDBJ databases">
        <authorList>
            <consortium name="Pathogen Informatics"/>
        </authorList>
    </citation>
    <scope>NUCLEOTIDE SEQUENCE [LARGE SCALE GENOMIC DNA]</scope>
    <source>
        <strain evidence="11 12">Zambia</strain>
    </source>
</reference>
<evidence type="ECO:0000313" key="11">
    <source>
        <dbReference type="EMBL" id="VDO48181.1"/>
    </source>
</evidence>
<dbReference type="GO" id="GO:0016020">
    <property type="term" value="C:membrane"/>
    <property type="evidence" value="ECO:0007669"/>
    <property type="project" value="UniProtKB-SubCell"/>
</dbReference>
<feature type="transmembrane region" description="Helical" evidence="10">
    <location>
        <begin position="1778"/>
        <end position="1798"/>
    </location>
</feature>
<keyword evidence="6" id="KW-0067">ATP-binding</keyword>
<evidence type="ECO:0000256" key="2">
    <source>
        <dbReference type="ARBA" id="ARBA00022448"/>
    </source>
</evidence>
<feature type="transmembrane region" description="Helical" evidence="10">
    <location>
        <begin position="1810"/>
        <end position="1831"/>
    </location>
</feature>
<feature type="transmembrane region" description="Helical" evidence="10">
    <location>
        <begin position="39"/>
        <end position="57"/>
    </location>
</feature>
<dbReference type="PROSITE" id="PS00211">
    <property type="entry name" value="ABC_TRANSPORTER_1"/>
    <property type="match status" value="1"/>
</dbReference>
<dbReference type="Proteomes" id="UP000277204">
    <property type="component" value="Unassembled WGS sequence"/>
</dbReference>
<feature type="transmembrane region" description="Helical" evidence="10">
    <location>
        <begin position="2008"/>
        <end position="2024"/>
    </location>
</feature>
<evidence type="ECO:0000256" key="4">
    <source>
        <dbReference type="ARBA" id="ARBA00022737"/>
    </source>
</evidence>
<dbReference type="PANTHER" id="PTHR19229">
    <property type="entry name" value="ATP-BINDING CASSETTE TRANSPORTER SUBFAMILY A ABCA"/>
    <property type="match status" value="1"/>
</dbReference>
<feature type="transmembrane region" description="Helical" evidence="10">
    <location>
        <begin position="730"/>
        <end position="749"/>
    </location>
</feature>
<dbReference type="PROSITE" id="PS50893">
    <property type="entry name" value="ABC_TRANSPORTER_2"/>
    <property type="match status" value="1"/>
</dbReference>
<feature type="transmembrane region" description="Helical" evidence="10">
    <location>
        <begin position="758"/>
        <end position="778"/>
    </location>
</feature>
<dbReference type="SUPFAM" id="SSF52540">
    <property type="entry name" value="P-loop containing nucleoside triphosphate hydrolases"/>
    <property type="match status" value="1"/>
</dbReference>
<keyword evidence="7 10" id="KW-1133">Transmembrane helix</keyword>
<feature type="compositionally biased region" description="Acidic residues" evidence="9">
    <location>
        <begin position="1986"/>
        <end position="1995"/>
    </location>
</feature>
<dbReference type="CDD" id="cd03263">
    <property type="entry name" value="ABC_subfamily_A"/>
    <property type="match status" value="1"/>
</dbReference>
<dbReference type="Pfam" id="PF12698">
    <property type="entry name" value="ABC2_membrane_3"/>
    <property type="match status" value="2"/>
</dbReference>
<evidence type="ECO:0000313" key="12">
    <source>
        <dbReference type="Proteomes" id="UP000277204"/>
    </source>
</evidence>
<keyword evidence="4" id="KW-0677">Repeat</keyword>
<dbReference type="GO" id="GO:0140359">
    <property type="term" value="F:ABC-type transporter activity"/>
    <property type="evidence" value="ECO:0007669"/>
    <property type="project" value="InterPro"/>
</dbReference>
<keyword evidence="8 10" id="KW-0472">Membrane</keyword>
<evidence type="ECO:0000256" key="8">
    <source>
        <dbReference type="ARBA" id="ARBA00023136"/>
    </source>
</evidence>
<dbReference type="InterPro" id="IPR003439">
    <property type="entry name" value="ABC_transporter-like_ATP-bd"/>
</dbReference>
<feature type="transmembrane region" description="Helical" evidence="10">
    <location>
        <begin position="1740"/>
        <end position="1766"/>
    </location>
</feature>
<keyword evidence="2" id="KW-0813">Transport</keyword>
<keyword evidence="3 10" id="KW-0812">Transmembrane</keyword>
<gene>
    <name evidence="11" type="ORF">SMRZ_LOCUS409</name>
</gene>